<accession>A0AAV3RZN4</accession>
<sequence length="173" mass="19253">MYVQLTQLLSQMGSPILKLFQGGANSASGLYLTLKLGRMLVDEGSAVNVIPLHILKLLNISTEDFQSTCIMIQADDPLVKAGSDPVKDAGMGKLPPEVIESKMHGLNEIQRMIQSKGKEKRQPKEDEVSNKEDVKKSLHPDTLQKKTQRKKGRVTPPKRRPIPTKRKGFPSNR</sequence>
<proteinExistence type="predicted"/>
<dbReference type="Proteomes" id="UP001454036">
    <property type="component" value="Unassembled WGS sequence"/>
</dbReference>
<feature type="compositionally biased region" description="Basic and acidic residues" evidence="1">
    <location>
        <begin position="116"/>
        <end position="144"/>
    </location>
</feature>
<gene>
    <name evidence="2" type="ORF">LIER_34486</name>
</gene>
<keyword evidence="3" id="KW-1185">Reference proteome</keyword>
<name>A0AAV3RZN4_LITER</name>
<feature type="region of interest" description="Disordered" evidence="1">
    <location>
        <begin position="113"/>
        <end position="173"/>
    </location>
</feature>
<comment type="caution">
    <text evidence="2">The sequence shown here is derived from an EMBL/GenBank/DDBJ whole genome shotgun (WGS) entry which is preliminary data.</text>
</comment>
<protein>
    <submittedName>
        <fullName evidence="2">Uncharacterized protein</fullName>
    </submittedName>
</protein>
<dbReference type="AlphaFoldDB" id="A0AAV3RZN4"/>
<evidence type="ECO:0000256" key="1">
    <source>
        <dbReference type="SAM" id="MobiDB-lite"/>
    </source>
</evidence>
<dbReference type="EMBL" id="BAABME010014464">
    <property type="protein sequence ID" value="GAA0187198.1"/>
    <property type="molecule type" value="Genomic_DNA"/>
</dbReference>
<evidence type="ECO:0000313" key="3">
    <source>
        <dbReference type="Proteomes" id="UP001454036"/>
    </source>
</evidence>
<evidence type="ECO:0000313" key="2">
    <source>
        <dbReference type="EMBL" id="GAA0187198.1"/>
    </source>
</evidence>
<organism evidence="2 3">
    <name type="scientific">Lithospermum erythrorhizon</name>
    <name type="common">Purple gromwell</name>
    <name type="synonym">Lithospermum officinale var. erythrorhizon</name>
    <dbReference type="NCBI Taxonomy" id="34254"/>
    <lineage>
        <taxon>Eukaryota</taxon>
        <taxon>Viridiplantae</taxon>
        <taxon>Streptophyta</taxon>
        <taxon>Embryophyta</taxon>
        <taxon>Tracheophyta</taxon>
        <taxon>Spermatophyta</taxon>
        <taxon>Magnoliopsida</taxon>
        <taxon>eudicotyledons</taxon>
        <taxon>Gunneridae</taxon>
        <taxon>Pentapetalae</taxon>
        <taxon>asterids</taxon>
        <taxon>lamiids</taxon>
        <taxon>Boraginales</taxon>
        <taxon>Boraginaceae</taxon>
        <taxon>Boraginoideae</taxon>
        <taxon>Lithospermeae</taxon>
        <taxon>Lithospermum</taxon>
    </lineage>
</organism>
<reference evidence="2 3" key="1">
    <citation type="submission" date="2024-01" db="EMBL/GenBank/DDBJ databases">
        <title>The complete chloroplast genome sequence of Lithospermum erythrorhizon: insights into the phylogenetic relationship among Boraginaceae species and the maternal lineages of purple gromwells.</title>
        <authorList>
            <person name="Okada T."/>
            <person name="Watanabe K."/>
        </authorList>
    </citation>
    <scope>NUCLEOTIDE SEQUENCE [LARGE SCALE GENOMIC DNA]</scope>
</reference>
<feature type="compositionally biased region" description="Basic residues" evidence="1">
    <location>
        <begin position="146"/>
        <end position="173"/>
    </location>
</feature>